<reference evidence="2" key="1">
    <citation type="journal article" date="2012" name="Mol. Plant Microbe Interact.">
        <title>A highly conserved effector in Fusarium oxysporum is required for full virulence on Arabidopsis.</title>
        <authorList>
            <person name="Thatcher L.F."/>
            <person name="Gardiner D.M."/>
            <person name="Kazan K."/>
            <person name="Manners J."/>
        </authorList>
    </citation>
    <scope>NUCLEOTIDE SEQUENCE [LARGE SCALE GENOMIC DNA]</scope>
    <source>
        <strain evidence="2">Fo5176</strain>
    </source>
</reference>
<dbReference type="Proteomes" id="UP000002489">
    <property type="component" value="Unassembled WGS sequence"/>
</dbReference>
<organism evidence="1 2">
    <name type="scientific">Fusarium oxysporum (strain Fo5176)</name>
    <name type="common">Fusarium vascular wilt</name>
    <dbReference type="NCBI Taxonomy" id="660025"/>
    <lineage>
        <taxon>Eukaryota</taxon>
        <taxon>Fungi</taxon>
        <taxon>Dikarya</taxon>
        <taxon>Ascomycota</taxon>
        <taxon>Pezizomycotina</taxon>
        <taxon>Sordariomycetes</taxon>
        <taxon>Hypocreomycetidae</taxon>
        <taxon>Hypocreales</taxon>
        <taxon>Nectriaceae</taxon>
        <taxon>Fusarium</taxon>
        <taxon>Fusarium oxysporum species complex</taxon>
    </lineage>
</organism>
<dbReference type="PANTHER" id="PTHR46411:SF2">
    <property type="entry name" value="AAA+ ATPASE DOMAIN-CONTAINING PROTEIN"/>
    <property type="match status" value="1"/>
</dbReference>
<protein>
    <submittedName>
        <fullName evidence="1">Uncharacterized protein</fullName>
    </submittedName>
</protein>
<name>A0A0D2XTX0_FUSOF</name>
<sequence length="148" mass="17224">MVDIETYRRFHRLHTIENVVTEHVEEYLPLEATESDSPPTGSFTLLLPPTTYGFGFHDKKWRKLVIEYAADIVWNEDMFDMLVLPESEKNILRALLPENKASIDALVSRDRELNQVENNIKEAFYLGDIWNAGTFPIQTLSDTEFSFR</sequence>
<accession>A0A0D2XTX0</accession>
<dbReference type="AlphaFoldDB" id="A0A0D2XTX0"/>
<evidence type="ECO:0000313" key="2">
    <source>
        <dbReference type="Proteomes" id="UP000002489"/>
    </source>
</evidence>
<proteinExistence type="predicted"/>
<reference evidence="1" key="2">
    <citation type="submission" date="2025-08" db="UniProtKB">
        <authorList>
            <consortium name="EnsemblFungi"/>
        </authorList>
    </citation>
    <scope>IDENTIFICATION</scope>
    <source>
        <strain evidence="1">4287 / CBS 123668 / FGSC 9935 / NRRL 34936</strain>
    </source>
</reference>
<evidence type="ECO:0000313" key="1">
    <source>
        <dbReference type="EnsemblFungi" id="FOXG_07422P0"/>
    </source>
</evidence>
<dbReference type="PANTHER" id="PTHR46411">
    <property type="entry name" value="FAMILY ATPASE, PUTATIVE-RELATED"/>
    <property type="match status" value="1"/>
</dbReference>
<dbReference type="EnsemblFungi" id="FOXG_07422T0">
    <property type="protein sequence ID" value="FOXG_07422P0"/>
    <property type="gene ID" value="FOXG_07422"/>
</dbReference>